<name>A0A379PKT8_ECTOL</name>
<dbReference type="InterPro" id="IPR001296">
    <property type="entry name" value="Glyco_trans_1"/>
</dbReference>
<dbReference type="InterPro" id="IPR028098">
    <property type="entry name" value="Glyco_trans_4-like_N"/>
</dbReference>
<dbReference type="InterPro" id="IPR050194">
    <property type="entry name" value="Glycosyltransferase_grp1"/>
</dbReference>
<dbReference type="Pfam" id="PF00534">
    <property type="entry name" value="Glycos_transf_1"/>
    <property type="match status" value="1"/>
</dbReference>
<keyword evidence="4" id="KW-0808">Transferase</keyword>
<protein>
    <submittedName>
        <fullName evidence="4">Putative glycosyltransferase</fullName>
        <ecNumber evidence="4">2.4.1.11</ecNumber>
    </submittedName>
</protein>
<evidence type="ECO:0000313" key="4">
    <source>
        <dbReference type="EMBL" id="SUE72815.1"/>
    </source>
</evidence>
<dbReference type="PANTHER" id="PTHR45947">
    <property type="entry name" value="SULFOQUINOVOSYL TRANSFERASE SQD2"/>
    <property type="match status" value="1"/>
</dbReference>
<evidence type="ECO:0000313" key="3">
    <source>
        <dbReference type="EMBL" id="SUD51461.1"/>
    </source>
</evidence>
<dbReference type="Proteomes" id="UP000255303">
    <property type="component" value="Unassembled WGS sequence"/>
</dbReference>
<dbReference type="EMBL" id="UGUV01000004">
    <property type="protein sequence ID" value="SUE72815.1"/>
    <property type="molecule type" value="Genomic_DNA"/>
</dbReference>
<dbReference type="CDD" id="cd03801">
    <property type="entry name" value="GT4_PimA-like"/>
    <property type="match status" value="1"/>
</dbReference>
<evidence type="ECO:0000313" key="5">
    <source>
        <dbReference type="Proteomes" id="UP000255303"/>
    </source>
</evidence>
<reference evidence="4 5" key="1">
    <citation type="submission" date="2018-06" db="EMBL/GenBank/DDBJ databases">
        <authorList>
            <consortium name="Pathogen Informatics"/>
            <person name="Doyle S."/>
        </authorList>
    </citation>
    <scope>NUCLEOTIDE SEQUENCE [LARGE SCALE GENOMIC DNA]</scope>
    <source>
        <strain evidence="4 5">NCTC10692</strain>
    </source>
</reference>
<feature type="domain" description="Glycosyltransferase subfamily 4-like N-terminal" evidence="2">
    <location>
        <begin position="13"/>
        <end position="165"/>
    </location>
</feature>
<keyword evidence="4" id="KW-0328">Glycosyltransferase</keyword>
<dbReference type="EMBL" id="UGUV01000002">
    <property type="protein sequence ID" value="SUD51461.1"/>
    <property type="molecule type" value="Genomic_DNA"/>
</dbReference>
<dbReference type="SUPFAM" id="SSF53756">
    <property type="entry name" value="UDP-Glycosyltransferase/glycogen phosphorylase"/>
    <property type="match status" value="1"/>
</dbReference>
<feature type="domain" description="Glycosyl transferase family 1" evidence="1">
    <location>
        <begin position="178"/>
        <end position="324"/>
    </location>
</feature>
<dbReference type="GO" id="GO:0004373">
    <property type="term" value="F:alpha-1,4-glucan glucosyltransferase (UDP-glucose donor) activity"/>
    <property type="evidence" value="ECO:0007669"/>
    <property type="project" value="UniProtKB-EC"/>
</dbReference>
<sequence length="351" mass="39591">MRVMHLVLTPRFSGAEILVRDLCIAHKEMGHDVAFSAINPSEESFLPQIERLQRADINIQVPHQTPSHMQRLLRIRKLLIEFNPDVVFAHSVIPAMYARVADLFQRRIVPVLHATDNYPKNSPHHLAEHLLHRLSRNTIACSEEGAANYRADFPAQVRVIRNGLDFTGAQVAAARRRGRTEKRGIVLQVGRVLPLKGQHISIQAMAKVIKQQPQARLWLAGLIEDQAYYLELQKLIEKLRIQSHVEFLGPRSDVFDLLAQADVYVMPSSAESQGLAMLEALATGIPVVASNIPALAQFSDMGGVQCIPRENISVWEQKIISSFKEPAYFYRDTSDFDIDKAAKNYLRLIEA</sequence>
<dbReference type="PANTHER" id="PTHR45947:SF3">
    <property type="entry name" value="SULFOQUINOVOSYL TRANSFERASE SQD2"/>
    <property type="match status" value="1"/>
</dbReference>
<accession>A0A379PKT8</accession>
<dbReference type="EC" id="2.4.1.11" evidence="4"/>
<dbReference type="Pfam" id="PF13439">
    <property type="entry name" value="Glyco_transf_4"/>
    <property type="match status" value="1"/>
</dbReference>
<organism evidence="4 5">
    <name type="scientific">Ectopseudomonas oleovorans</name>
    <name type="common">Pseudomonas oleovorans</name>
    <dbReference type="NCBI Taxonomy" id="301"/>
    <lineage>
        <taxon>Bacteria</taxon>
        <taxon>Pseudomonadati</taxon>
        <taxon>Pseudomonadota</taxon>
        <taxon>Gammaproteobacteria</taxon>
        <taxon>Pseudomonadales</taxon>
        <taxon>Pseudomonadaceae</taxon>
        <taxon>Ectopseudomonas</taxon>
    </lineage>
</organism>
<dbReference type="AlphaFoldDB" id="A0A379PKT8"/>
<gene>
    <name evidence="4" type="primary">pelF_2</name>
    <name evidence="3" type="synonym">pelF_1</name>
    <name evidence="3" type="ORF">NCTC10692_01912</name>
    <name evidence="4" type="ORF">NCTC10692_04972</name>
</gene>
<evidence type="ECO:0000259" key="1">
    <source>
        <dbReference type="Pfam" id="PF00534"/>
    </source>
</evidence>
<proteinExistence type="predicted"/>
<dbReference type="Gene3D" id="3.40.50.2000">
    <property type="entry name" value="Glycogen Phosphorylase B"/>
    <property type="match status" value="2"/>
</dbReference>
<evidence type="ECO:0000259" key="2">
    <source>
        <dbReference type="Pfam" id="PF13439"/>
    </source>
</evidence>